<keyword evidence="1" id="KW-0812">Transmembrane</keyword>
<dbReference type="AlphaFoldDB" id="X0XNS0"/>
<gene>
    <name evidence="2" type="ORF">S01H1_83393</name>
</gene>
<organism evidence="2">
    <name type="scientific">marine sediment metagenome</name>
    <dbReference type="NCBI Taxonomy" id="412755"/>
    <lineage>
        <taxon>unclassified sequences</taxon>
        <taxon>metagenomes</taxon>
        <taxon>ecological metagenomes</taxon>
    </lineage>
</organism>
<protein>
    <submittedName>
        <fullName evidence="2">Uncharacterized protein</fullName>
    </submittedName>
</protein>
<dbReference type="EMBL" id="BARS01056685">
    <property type="protein sequence ID" value="GAG44824.1"/>
    <property type="molecule type" value="Genomic_DNA"/>
</dbReference>
<keyword evidence="1" id="KW-1133">Transmembrane helix</keyword>
<reference evidence="2" key="1">
    <citation type="journal article" date="2014" name="Front. Microbiol.">
        <title>High frequency of phylogenetically diverse reductive dehalogenase-homologous genes in deep subseafloor sedimentary metagenomes.</title>
        <authorList>
            <person name="Kawai M."/>
            <person name="Futagami T."/>
            <person name="Toyoda A."/>
            <person name="Takaki Y."/>
            <person name="Nishi S."/>
            <person name="Hori S."/>
            <person name="Arai W."/>
            <person name="Tsubouchi T."/>
            <person name="Morono Y."/>
            <person name="Uchiyama I."/>
            <person name="Ito T."/>
            <person name="Fujiyama A."/>
            <person name="Inagaki F."/>
            <person name="Takami H."/>
        </authorList>
    </citation>
    <scope>NUCLEOTIDE SEQUENCE</scope>
    <source>
        <strain evidence="2">Expedition CK06-06</strain>
    </source>
</reference>
<accession>X0XNS0</accession>
<evidence type="ECO:0000256" key="1">
    <source>
        <dbReference type="SAM" id="Phobius"/>
    </source>
</evidence>
<feature type="non-terminal residue" evidence="2">
    <location>
        <position position="1"/>
    </location>
</feature>
<name>X0XNS0_9ZZZZ</name>
<evidence type="ECO:0000313" key="2">
    <source>
        <dbReference type="EMBL" id="GAG44824.1"/>
    </source>
</evidence>
<feature type="transmembrane region" description="Helical" evidence="1">
    <location>
        <begin position="46"/>
        <end position="65"/>
    </location>
</feature>
<proteinExistence type="predicted"/>
<sequence length="74" mass="8051">WLFARTKTDFVTIESLEEDEEVQVPVSEIKSIESNGLPATSAMAKLFALLAIVLGVASAATAFLASQMRVFVQY</sequence>
<comment type="caution">
    <text evidence="2">The sequence shown here is derived from an EMBL/GenBank/DDBJ whole genome shotgun (WGS) entry which is preliminary data.</text>
</comment>
<keyword evidence="1" id="KW-0472">Membrane</keyword>